<dbReference type="InterPro" id="IPR019734">
    <property type="entry name" value="TPR_rpt"/>
</dbReference>
<reference evidence="7" key="1">
    <citation type="journal article" date="2010" name="Nature">
        <title>The Amphimedon queenslandica genome and the evolution of animal complexity.</title>
        <authorList>
            <person name="Srivastava M."/>
            <person name="Simakov O."/>
            <person name="Chapman J."/>
            <person name="Fahey B."/>
            <person name="Gauthier M.E."/>
            <person name="Mitros T."/>
            <person name="Richards G.S."/>
            <person name="Conaco C."/>
            <person name="Dacre M."/>
            <person name="Hellsten U."/>
            <person name="Larroux C."/>
            <person name="Putnam N.H."/>
            <person name="Stanke M."/>
            <person name="Adamska M."/>
            <person name="Darling A."/>
            <person name="Degnan S.M."/>
            <person name="Oakley T.H."/>
            <person name="Plachetzki D.C."/>
            <person name="Zhai Y."/>
            <person name="Adamski M."/>
            <person name="Calcino A."/>
            <person name="Cummins S.F."/>
            <person name="Goodstein D.M."/>
            <person name="Harris C."/>
            <person name="Jackson D.J."/>
            <person name="Leys S.P."/>
            <person name="Shu S."/>
            <person name="Woodcroft B.J."/>
            <person name="Vervoort M."/>
            <person name="Kosik K.S."/>
            <person name="Manning G."/>
            <person name="Degnan B.M."/>
            <person name="Rokhsar D.S."/>
        </authorList>
    </citation>
    <scope>NUCLEOTIDE SEQUENCE [LARGE SCALE GENOMIC DNA]</scope>
</reference>
<evidence type="ECO:0000256" key="1">
    <source>
        <dbReference type="PROSITE-ProRule" id="PRU00023"/>
    </source>
</evidence>
<protein>
    <recommendedName>
        <fullName evidence="5">JmjC domain-containing protein</fullName>
    </recommendedName>
</protein>
<dbReference type="Gene3D" id="2.60.120.650">
    <property type="entry name" value="Cupin"/>
    <property type="match status" value="1"/>
</dbReference>
<dbReference type="eggNOG" id="KOG2131">
    <property type="taxonomic scope" value="Eukaryota"/>
</dbReference>
<feature type="domain" description="JmjC" evidence="5">
    <location>
        <begin position="651"/>
        <end position="782"/>
    </location>
</feature>
<dbReference type="EnsemblMetazoa" id="Aqu2.1.25018_001">
    <property type="protein sequence ID" value="Aqu2.1.25018_001"/>
    <property type="gene ID" value="Aqu2.1.25018"/>
</dbReference>
<dbReference type="PANTHER" id="PTHR12480">
    <property type="entry name" value="ARGININE DEMETHYLASE AND LYSYL-HYDROXYLASE JMJD"/>
    <property type="match status" value="1"/>
</dbReference>
<evidence type="ECO:0000313" key="6">
    <source>
        <dbReference type="EnsemblMetazoa" id="Aqu2.1.25018_001"/>
    </source>
</evidence>
<feature type="repeat" description="TPR" evidence="2">
    <location>
        <begin position="145"/>
        <end position="178"/>
    </location>
</feature>
<dbReference type="eggNOG" id="KOG4177">
    <property type="taxonomic scope" value="Eukaryota"/>
</dbReference>
<dbReference type="GO" id="GO:0005737">
    <property type="term" value="C:cytoplasm"/>
    <property type="evidence" value="ECO:0007669"/>
    <property type="project" value="TreeGrafter"/>
</dbReference>
<dbReference type="KEGG" id="aqu:109584068"/>
<keyword evidence="4" id="KW-1133">Transmembrane helix</keyword>
<dbReference type="SUPFAM" id="SSF48403">
    <property type="entry name" value="Ankyrin repeat"/>
    <property type="match status" value="1"/>
</dbReference>
<dbReference type="EnsemblMetazoa" id="XM_019999636.1">
    <property type="protein sequence ID" value="XP_019855195.1"/>
    <property type="gene ID" value="LOC109584068"/>
</dbReference>
<dbReference type="SUPFAM" id="SSF51197">
    <property type="entry name" value="Clavaminate synthase-like"/>
    <property type="match status" value="1"/>
</dbReference>
<dbReference type="Gene3D" id="1.25.40.20">
    <property type="entry name" value="Ankyrin repeat-containing domain"/>
    <property type="match status" value="1"/>
</dbReference>
<proteinExistence type="predicted"/>
<dbReference type="PROSITE" id="PS50005">
    <property type="entry name" value="TPR"/>
    <property type="match status" value="1"/>
</dbReference>
<dbReference type="InterPro" id="IPR003347">
    <property type="entry name" value="JmjC_dom"/>
</dbReference>
<feature type="compositionally biased region" description="Polar residues" evidence="3">
    <location>
        <begin position="96"/>
        <end position="107"/>
    </location>
</feature>
<evidence type="ECO:0000259" key="5">
    <source>
        <dbReference type="PROSITE" id="PS51184"/>
    </source>
</evidence>
<feature type="region of interest" description="Disordered" evidence="3">
    <location>
        <begin position="1"/>
        <end position="24"/>
    </location>
</feature>
<sequence length="782" mass="87983">MKNSNSNRPRRKKQATPATESSQRGPVPLKWLLLIGAIVCIGAVFYRSVILVDYTGPKFADSERGAQKRSREEKASSSPSPSPYSDTATRERTQTIDESTLTHGTSTCEELTEGAQKLLQSSKERDLELALDMLATCILKEESNAGARWNLAAALLEADRTSEALNFIDQALTLDPMNTRYLYEGGMVMSRLNLNDKAIKCWESYLEIVLSVPNWEALLATISNQREDEWEFLKEIENAEEFLESLLNTYLRHHSFVKSSYLYRVLIGLRGLESSHQLIGRYAFYAFSIGDLANGIGYLQYLTEQNYVSVGYGSIDRAREVITAHALRLLTGGIDANIVGITRNILIAGQAAWDELVYHCDAKGKDLDFSSNVSLVLIRDAIAQCFISQELVVKLMERGAAVHAENMFGWTPLLQVIPLDNPTVFHQILKARADPHARTAIGLTGLHIAAIKGSKNVVLPLLQAGLKANTKDAMNRTAMDLACLHRWYADEFASALQISKPYGCPVKPQYLPPLKSGFKPGGWLKSSIKLPKRLTTEGCDIDVIGYNARTEELIADYMSISLPVLIRNASNSHVMSRLFHMWQRNKMEREYGDTVVNEVLVPYAEAFGYNETLRTTLRSFLVKMAANSEEQAQARDVMDLLPPSYVFQTLPETSPILEHFKIPSVLDPSQTEITTDKIQFYVGGTLSGAPPHFHRTAWNFLVYGKKRWFIFPPKDAFYSKEHVWDWWRDRYQNENGKRAWECVQYPGDLMVLPDMWGHAVINLQESVGVASEFVYGSSEFSL</sequence>
<feature type="repeat" description="ANK" evidence="1">
    <location>
        <begin position="441"/>
        <end position="473"/>
    </location>
</feature>
<gene>
    <name evidence="6" type="primary">109584068</name>
</gene>
<keyword evidence="4" id="KW-0812">Transmembrane</keyword>
<dbReference type="InterPro" id="IPR050910">
    <property type="entry name" value="JMJD6_ArgDemeth/LysHydrox"/>
</dbReference>
<keyword evidence="2" id="KW-0802">TPR repeat</keyword>
<organism evidence="6">
    <name type="scientific">Amphimedon queenslandica</name>
    <name type="common">Sponge</name>
    <dbReference type="NCBI Taxonomy" id="400682"/>
    <lineage>
        <taxon>Eukaryota</taxon>
        <taxon>Metazoa</taxon>
        <taxon>Porifera</taxon>
        <taxon>Demospongiae</taxon>
        <taxon>Heteroscleromorpha</taxon>
        <taxon>Haplosclerida</taxon>
        <taxon>Niphatidae</taxon>
        <taxon>Amphimedon</taxon>
    </lineage>
</organism>
<feature type="compositionally biased region" description="Low complexity" evidence="3">
    <location>
        <begin position="76"/>
        <end position="85"/>
    </location>
</feature>
<dbReference type="InterPro" id="IPR036770">
    <property type="entry name" value="Ankyrin_rpt-contain_sf"/>
</dbReference>
<dbReference type="InterPro" id="IPR041667">
    <property type="entry name" value="Cupin_8"/>
</dbReference>
<dbReference type="InParanoid" id="A0A1X7UAN4"/>
<reference evidence="6" key="2">
    <citation type="submission" date="2017-05" db="UniProtKB">
        <authorList>
            <consortium name="EnsemblMetazoa"/>
        </authorList>
    </citation>
    <scope>IDENTIFICATION</scope>
</reference>
<evidence type="ECO:0000313" key="7">
    <source>
        <dbReference type="Proteomes" id="UP000007879"/>
    </source>
</evidence>
<feature type="compositionally biased region" description="Basic and acidic residues" evidence="3">
    <location>
        <begin position="61"/>
        <end position="75"/>
    </location>
</feature>
<name>A0A1X7UAN4_AMPQE</name>
<dbReference type="SMART" id="SM00558">
    <property type="entry name" value="JmjC"/>
    <property type="match status" value="1"/>
</dbReference>
<dbReference type="PANTHER" id="PTHR12480:SF35">
    <property type="entry name" value="TRANSCRIPTION FACTOR JUMONJI, JMJC DOMAIN-CONTAINING PROTEIN"/>
    <property type="match status" value="1"/>
</dbReference>
<dbReference type="Proteomes" id="UP000007879">
    <property type="component" value="Unassembled WGS sequence"/>
</dbReference>
<dbReference type="Gene3D" id="1.25.40.10">
    <property type="entry name" value="Tetratricopeptide repeat domain"/>
    <property type="match status" value="1"/>
</dbReference>
<dbReference type="PROSITE" id="PS51184">
    <property type="entry name" value="JMJC"/>
    <property type="match status" value="1"/>
</dbReference>
<keyword evidence="4" id="KW-0472">Membrane</keyword>
<keyword evidence="1" id="KW-0040">ANK repeat</keyword>
<dbReference type="AlphaFoldDB" id="A0A1X7UAN4"/>
<evidence type="ECO:0000256" key="2">
    <source>
        <dbReference type="PROSITE-ProRule" id="PRU00339"/>
    </source>
</evidence>
<keyword evidence="7" id="KW-1185">Reference proteome</keyword>
<dbReference type="OrthoDB" id="438164at2759"/>
<feature type="transmembrane region" description="Helical" evidence="4">
    <location>
        <begin position="31"/>
        <end position="49"/>
    </location>
</feature>
<feature type="region of interest" description="Disordered" evidence="3">
    <location>
        <begin position="61"/>
        <end position="107"/>
    </location>
</feature>
<dbReference type="SUPFAM" id="SSF48452">
    <property type="entry name" value="TPR-like"/>
    <property type="match status" value="1"/>
</dbReference>
<accession>A0A1X7UAN4</accession>
<dbReference type="Pfam" id="PF13621">
    <property type="entry name" value="Cupin_8"/>
    <property type="match status" value="1"/>
</dbReference>
<dbReference type="InterPro" id="IPR011990">
    <property type="entry name" value="TPR-like_helical_dom_sf"/>
</dbReference>
<evidence type="ECO:0000256" key="4">
    <source>
        <dbReference type="SAM" id="Phobius"/>
    </source>
</evidence>
<dbReference type="InterPro" id="IPR002110">
    <property type="entry name" value="Ankyrin_rpt"/>
</dbReference>
<dbReference type="PROSITE" id="PS50088">
    <property type="entry name" value="ANK_REPEAT"/>
    <property type="match status" value="1"/>
</dbReference>
<dbReference type="PROSITE" id="PS50297">
    <property type="entry name" value="ANK_REP_REGION"/>
    <property type="match status" value="1"/>
</dbReference>
<evidence type="ECO:0000256" key="3">
    <source>
        <dbReference type="SAM" id="MobiDB-lite"/>
    </source>
</evidence>